<dbReference type="InterPro" id="IPR002401">
    <property type="entry name" value="Cyt_P450_E_grp-I"/>
</dbReference>
<dbReference type="EMBL" id="NPIC01000010">
    <property type="protein sequence ID" value="RDL32625.1"/>
    <property type="molecule type" value="Genomic_DNA"/>
</dbReference>
<evidence type="ECO:0000256" key="4">
    <source>
        <dbReference type="ARBA" id="ARBA00023004"/>
    </source>
</evidence>
<evidence type="ECO:0000256" key="1">
    <source>
        <dbReference type="ARBA" id="ARBA00001971"/>
    </source>
</evidence>
<dbReference type="SUPFAM" id="SSF48264">
    <property type="entry name" value="Cytochrome P450"/>
    <property type="match status" value="1"/>
</dbReference>
<dbReference type="OrthoDB" id="3945418at2759"/>
<protein>
    <recommendedName>
        <fullName evidence="9">Cytochrome P450</fullName>
    </recommendedName>
</protein>
<keyword evidence="6" id="KW-0503">Monooxygenase</keyword>
<dbReference type="InterPro" id="IPR036396">
    <property type="entry name" value="Cyt_P450_sf"/>
</dbReference>
<evidence type="ECO:0000256" key="5">
    <source>
        <dbReference type="PIRSR" id="PIRSR602401-1"/>
    </source>
</evidence>
<dbReference type="CDD" id="cd11062">
    <property type="entry name" value="CYP58-like"/>
    <property type="match status" value="1"/>
</dbReference>
<dbReference type="AlphaFoldDB" id="A0A370TDS9"/>
<evidence type="ECO:0000256" key="3">
    <source>
        <dbReference type="ARBA" id="ARBA00022723"/>
    </source>
</evidence>
<dbReference type="STRING" id="2656787.A0A370TDS9"/>
<evidence type="ECO:0000256" key="2">
    <source>
        <dbReference type="ARBA" id="ARBA00010617"/>
    </source>
</evidence>
<dbReference type="InterPro" id="IPR017972">
    <property type="entry name" value="Cyt_P450_CS"/>
</dbReference>
<accession>A0A370TDS9</accession>
<dbReference type="GO" id="GO:0005506">
    <property type="term" value="F:iron ion binding"/>
    <property type="evidence" value="ECO:0007669"/>
    <property type="project" value="InterPro"/>
</dbReference>
<organism evidence="7 8">
    <name type="scientific">Venustampulla echinocandica</name>
    <dbReference type="NCBI Taxonomy" id="2656787"/>
    <lineage>
        <taxon>Eukaryota</taxon>
        <taxon>Fungi</taxon>
        <taxon>Dikarya</taxon>
        <taxon>Ascomycota</taxon>
        <taxon>Pezizomycotina</taxon>
        <taxon>Leotiomycetes</taxon>
        <taxon>Helotiales</taxon>
        <taxon>Pleuroascaceae</taxon>
        <taxon>Venustampulla</taxon>
    </lineage>
</organism>
<dbReference type="PANTHER" id="PTHR24305:SF166">
    <property type="entry name" value="CYTOCHROME P450 12A4, MITOCHONDRIAL-RELATED"/>
    <property type="match status" value="1"/>
</dbReference>
<dbReference type="GO" id="GO:0020037">
    <property type="term" value="F:heme binding"/>
    <property type="evidence" value="ECO:0007669"/>
    <property type="project" value="InterPro"/>
</dbReference>
<proteinExistence type="inferred from homology"/>
<dbReference type="GO" id="GO:0004497">
    <property type="term" value="F:monooxygenase activity"/>
    <property type="evidence" value="ECO:0007669"/>
    <property type="project" value="UniProtKB-KW"/>
</dbReference>
<dbReference type="Proteomes" id="UP000254866">
    <property type="component" value="Unassembled WGS sequence"/>
</dbReference>
<keyword evidence="6" id="KW-0560">Oxidoreductase</keyword>
<evidence type="ECO:0000313" key="7">
    <source>
        <dbReference type="EMBL" id="RDL32625.1"/>
    </source>
</evidence>
<name>A0A370TDS9_9HELO</name>
<keyword evidence="5 6" id="KW-0349">Heme</keyword>
<keyword evidence="8" id="KW-1185">Reference proteome</keyword>
<evidence type="ECO:0000313" key="8">
    <source>
        <dbReference type="Proteomes" id="UP000254866"/>
    </source>
</evidence>
<comment type="similarity">
    <text evidence="2 6">Belongs to the cytochrome P450 family.</text>
</comment>
<dbReference type="RefSeq" id="XP_031866347.1">
    <property type="nucleotide sequence ID" value="XM_032017704.1"/>
</dbReference>
<comment type="cofactor">
    <cofactor evidence="1 5">
        <name>heme</name>
        <dbReference type="ChEBI" id="CHEBI:30413"/>
    </cofactor>
</comment>
<dbReference type="InterPro" id="IPR001128">
    <property type="entry name" value="Cyt_P450"/>
</dbReference>
<dbReference type="PRINTS" id="PR00385">
    <property type="entry name" value="P450"/>
</dbReference>
<dbReference type="InterPro" id="IPR050121">
    <property type="entry name" value="Cytochrome_P450_monoxygenase"/>
</dbReference>
<dbReference type="PANTHER" id="PTHR24305">
    <property type="entry name" value="CYTOCHROME P450"/>
    <property type="match status" value="1"/>
</dbReference>
<evidence type="ECO:0000256" key="6">
    <source>
        <dbReference type="RuleBase" id="RU000461"/>
    </source>
</evidence>
<reference evidence="7 8" key="1">
    <citation type="journal article" date="2018" name="IMA Fungus">
        <title>IMA Genome-F 9: Draft genome sequence of Annulohypoxylon stygium, Aspergillus mulundensis, Berkeleyomyces basicola (syn. Thielaviopsis basicola), Ceratocystis smalleyi, two Cercospora beticola strains, Coleophoma cylindrospora, Fusarium fracticaudum, Phialophora cf. hyalina, and Morchella septimelata.</title>
        <authorList>
            <person name="Wingfield B.D."/>
            <person name="Bills G.F."/>
            <person name="Dong Y."/>
            <person name="Huang W."/>
            <person name="Nel W.J."/>
            <person name="Swalarsk-Parry B.S."/>
            <person name="Vaghefi N."/>
            <person name="Wilken P.M."/>
            <person name="An Z."/>
            <person name="de Beer Z.W."/>
            <person name="De Vos L."/>
            <person name="Chen L."/>
            <person name="Duong T.A."/>
            <person name="Gao Y."/>
            <person name="Hammerbacher A."/>
            <person name="Kikkert J.R."/>
            <person name="Li Y."/>
            <person name="Li H."/>
            <person name="Li K."/>
            <person name="Li Q."/>
            <person name="Liu X."/>
            <person name="Ma X."/>
            <person name="Naidoo K."/>
            <person name="Pethybridge S.J."/>
            <person name="Sun J."/>
            <person name="Steenkamp E.T."/>
            <person name="van der Nest M.A."/>
            <person name="van Wyk S."/>
            <person name="Wingfield M.J."/>
            <person name="Xiong C."/>
            <person name="Yue Q."/>
            <person name="Zhang X."/>
        </authorList>
    </citation>
    <scope>NUCLEOTIDE SEQUENCE [LARGE SCALE GENOMIC DNA]</scope>
    <source>
        <strain evidence="7 8">BP 5553</strain>
    </source>
</reference>
<keyword evidence="3 5" id="KW-0479">Metal-binding</keyword>
<dbReference type="GeneID" id="43601930"/>
<dbReference type="PRINTS" id="PR00463">
    <property type="entry name" value="EP450I"/>
</dbReference>
<feature type="binding site" description="axial binding residue" evidence="5">
    <location>
        <position position="455"/>
    </location>
    <ligand>
        <name>heme</name>
        <dbReference type="ChEBI" id="CHEBI:30413"/>
    </ligand>
    <ligandPart>
        <name>Fe</name>
        <dbReference type="ChEBI" id="CHEBI:18248"/>
    </ligandPart>
</feature>
<dbReference type="PROSITE" id="PS00086">
    <property type="entry name" value="CYTOCHROME_P450"/>
    <property type="match status" value="1"/>
</dbReference>
<dbReference type="Gene3D" id="1.10.630.10">
    <property type="entry name" value="Cytochrome P450"/>
    <property type="match status" value="1"/>
</dbReference>
<gene>
    <name evidence="7" type="ORF">BP5553_09081</name>
</gene>
<sequence length="511" mass="58493">MFAQLLELPIRPWQVLLGTFIVYHAVRAIYLVYLSPLSIFPGSKWAALGEYWEAYWNIGVAPGKKGQTLFKLEKMHRKLGGALRMGPNEVHIYDPRFYHELYKPGSKYYKDPTMHKVLGAPSSTLAESDPIRHKQRKAPLEPLFSKKNILSLEPMLMKHVDHCSQRFDEFYRAGKPVSMEWALKSLAMDMVSQFAFGKSLNALADPEFKSMPVRVFQKYLPSLHVIKAFPFVRYLNSLPLWIAKHISEDVVMGHELEQFASRRIEEYIADANSGKAPSFPTLMERLLIPLPEKGYQVPSKQGLRDEILTVISAGDDTTGIANMVTIFNILNNSQVQDRLLRELKTVMPTPTSHAPYLQLEQLPYLTAVIKEGLRYSSPAASRTPRLVPPGGVTLPDGRFIPAGTRVGMAIYHIHYNEDLFPSPRTFDPERWLGDPEEVQNRLKFNVAFSRGNRSCLGINLAYMEMYMAIAYLIRRFDLQLVDTTEKDMVWDDMVVPQFHGELKVMTKRREE</sequence>
<keyword evidence="4 5" id="KW-0408">Iron</keyword>
<dbReference type="GO" id="GO:0016705">
    <property type="term" value="F:oxidoreductase activity, acting on paired donors, with incorporation or reduction of molecular oxygen"/>
    <property type="evidence" value="ECO:0007669"/>
    <property type="project" value="InterPro"/>
</dbReference>
<evidence type="ECO:0008006" key="9">
    <source>
        <dbReference type="Google" id="ProtNLM"/>
    </source>
</evidence>
<dbReference type="Pfam" id="PF00067">
    <property type="entry name" value="p450"/>
    <property type="match status" value="1"/>
</dbReference>
<comment type="caution">
    <text evidence="7">The sequence shown here is derived from an EMBL/GenBank/DDBJ whole genome shotgun (WGS) entry which is preliminary data.</text>
</comment>